<dbReference type="InterPro" id="IPR052155">
    <property type="entry name" value="Biofilm_reg_signaling"/>
</dbReference>
<keyword evidence="5" id="KW-1185">Reference proteome</keyword>
<accession>A0A1H4EX58</accession>
<protein>
    <submittedName>
        <fullName evidence="4">Diguanylate cyclase (GGDEF) domain-containing protein</fullName>
    </submittedName>
</protein>
<evidence type="ECO:0000259" key="3">
    <source>
        <dbReference type="PROSITE" id="PS50887"/>
    </source>
</evidence>
<dbReference type="Pfam" id="PF00990">
    <property type="entry name" value="GGDEF"/>
    <property type="match status" value="1"/>
</dbReference>
<dbReference type="PROSITE" id="PS50885">
    <property type="entry name" value="HAMP"/>
    <property type="match status" value="1"/>
</dbReference>
<dbReference type="PANTHER" id="PTHR44757:SF2">
    <property type="entry name" value="BIOFILM ARCHITECTURE MAINTENANCE PROTEIN MBAA"/>
    <property type="match status" value="1"/>
</dbReference>
<name>A0A1H4EX58_9RHOB</name>
<dbReference type="OrthoDB" id="9814202at2"/>
<sequence>MWRMSLRTALLAAFLTAGGAPLVVFWAWPHSAAIEGEKREARERHLLLAQTLAASLDQYHRDLSVIFDGLAPLAAGDAEVSLVEKRLSDLHFRHICVFDAKSGALRRAVMDMGPDCPVRARTDLFDEMRAITEEGRKGLSHVVGLSGGRPGLLMARRFGDALVVAAITTDKFVSLASSVRFGGRGHAVILDESGRVLAHPDPDYMARMRDLSALPLVAAMGEGGSGVGEFHSPKLDAQMIAGYAVSAESGWGVMVPQPVAELHERVEQISASAQLVFALGLCLSAGIALLFSKRLASEIGSVSDAAQRMSLGERAARAPETGGFREVATLARSFNRMARRVEEAHARISLAARSDALTGLLNRDGFFEAAHGVLVRSGGAGHAMFFIDVDRFKAVNDSYGHAAGDALLREVAARLTLALGPDAMIARQGGDEFLVLHPKSREDDCLRIGARVLRALRAPVRVGEREIALSVSVGVSAYPRDAGDVEGLVLRADQAMYQAKRGGRNIVSAFDGALQRRLDEEATLARELRAAVAAGHLRAEFQPIIRARSGGLAGFEALARWTSPSAGPIAAERFITLAEETGLIVDLGRQVREHACAFAARLRASGVELPVSVNVSQAELAEAGFAESLSRSLAQHGLPPRALVLEITESVFQEPGPQALEALFDLRRRGVAFALDDFGKGYSAHRLLRTYPVDRLKIAADFVGDVTMDPGARAVVRSMIDLGRRLNLSVTVEGVETAAQRDLVASLGADEIQGFWHHPPLEAPAALALAVREQRLAQRRAS</sequence>
<feature type="domain" description="HAMP" evidence="2">
    <location>
        <begin position="293"/>
        <end position="346"/>
    </location>
</feature>
<dbReference type="GO" id="GO:0016020">
    <property type="term" value="C:membrane"/>
    <property type="evidence" value="ECO:0007669"/>
    <property type="project" value="InterPro"/>
</dbReference>
<feature type="domain" description="EAL" evidence="1">
    <location>
        <begin position="521"/>
        <end position="774"/>
    </location>
</feature>
<dbReference type="Proteomes" id="UP000198703">
    <property type="component" value="Unassembled WGS sequence"/>
</dbReference>
<dbReference type="PROSITE" id="PS50883">
    <property type="entry name" value="EAL"/>
    <property type="match status" value="1"/>
</dbReference>
<dbReference type="CDD" id="cd01949">
    <property type="entry name" value="GGDEF"/>
    <property type="match status" value="1"/>
</dbReference>
<reference evidence="4 5" key="1">
    <citation type="submission" date="2016-10" db="EMBL/GenBank/DDBJ databases">
        <authorList>
            <person name="de Groot N.N."/>
        </authorList>
    </citation>
    <scope>NUCLEOTIDE SEQUENCE [LARGE SCALE GENOMIC DNA]</scope>
    <source>
        <strain evidence="4 5">DSM 15345</strain>
    </source>
</reference>
<dbReference type="SUPFAM" id="SSF141868">
    <property type="entry name" value="EAL domain-like"/>
    <property type="match status" value="1"/>
</dbReference>
<dbReference type="Gene3D" id="3.30.450.20">
    <property type="entry name" value="PAS domain"/>
    <property type="match status" value="1"/>
</dbReference>
<dbReference type="NCBIfam" id="TIGR00254">
    <property type="entry name" value="GGDEF"/>
    <property type="match status" value="1"/>
</dbReference>
<feature type="domain" description="GGDEF" evidence="3">
    <location>
        <begin position="380"/>
        <end position="512"/>
    </location>
</feature>
<dbReference type="InterPro" id="IPR043128">
    <property type="entry name" value="Rev_trsase/Diguanyl_cyclase"/>
</dbReference>
<dbReference type="PROSITE" id="PS50887">
    <property type="entry name" value="GGDEF"/>
    <property type="match status" value="1"/>
</dbReference>
<dbReference type="InterPro" id="IPR035919">
    <property type="entry name" value="EAL_sf"/>
</dbReference>
<proteinExistence type="predicted"/>
<dbReference type="CDD" id="cd18774">
    <property type="entry name" value="PDC2_HK_sensor"/>
    <property type="match status" value="1"/>
</dbReference>
<dbReference type="SUPFAM" id="SSF55073">
    <property type="entry name" value="Nucleotide cyclase"/>
    <property type="match status" value="1"/>
</dbReference>
<dbReference type="PANTHER" id="PTHR44757">
    <property type="entry name" value="DIGUANYLATE CYCLASE DGCP"/>
    <property type="match status" value="1"/>
</dbReference>
<dbReference type="Gene3D" id="3.30.70.270">
    <property type="match status" value="1"/>
</dbReference>
<dbReference type="GO" id="GO:0007165">
    <property type="term" value="P:signal transduction"/>
    <property type="evidence" value="ECO:0007669"/>
    <property type="project" value="InterPro"/>
</dbReference>
<dbReference type="STRING" id="89524.SAMN05444370_11655"/>
<evidence type="ECO:0000259" key="2">
    <source>
        <dbReference type="PROSITE" id="PS50885"/>
    </source>
</evidence>
<dbReference type="SMART" id="SM00267">
    <property type="entry name" value="GGDEF"/>
    <property type="match status" value="1"/>
</dbReference>
<evidence type="ECO:0000259" key="1">
    <source>
        <dbReference type="PROSITE" id="PS50883"/>
    </source>
</evidence>
<dbReference type="SMART" id="SM00304">
    <property type="entry name" value="HAMP"/>
    <property type="match status" value="1"/>
</dbReference>
<dbReference type="SMART" id="SM00052">
    <property type="entry name" value="EAL"/>
    <property type="match status" value="1"/>
</dbReference>
<dbReference type="Pfam" id="PF00563">
    <property type="entry name" value="EAL"/>
    <property type="match status" value="1"/>
</dbReference>
<evidence type="ECO:0000313" key="4">
    <source>
        <dbReference type="EMBL" id="SEA89556.1"/>
    </source>
</evidence>
<dbReference type="InterPro" id="IPR003660">
    <property type="entry name" value="HAMP_dom"/>
</dbReference>
<dbReference type="InterPro" id="IPR001633">
    <property type="entry name" value="EAL_dom"/>
</dbReference>
<dbReference type="AlphaFoldDB" id="A0A1H4EX58"/>
<dbReference type="CDD" id="cd01948">
    <property type="entry name" value="EAL"/>
    <property type="match status" value="1"/>
</dbReference>
<evidence type="ECO:0000313" key="5">
    <source>
        <dbReference type="Proteomes" id="UP000198703"/>
    </source>
</evidence>
<dbReference type="CDD" id="cd06225">
    <property type="entry name" value="HAMP"/>
    <property type="match status" value="1"/>
</dbReference>
<organism evidence="4 5">
    <name type="scientific">Rubrimonas cliftonensis</name>
    <dbReference type="NCBI Taxonomy" id="89524"/>
    <lineage>
        <taxon>Bacteria</taxon>
        <taxon>Pseudomonadati</taxon>
        <taxon>Pseudomonadota</taxon>
        <taxon>Alphaproteobacteria</taxon>
        <taxon>Rhodobacterales</taxon>
        <taxon>Paracoccaceae</taxon>
        <taxon>Rubrimonas</taxon>
    </lineage>
</organism>
<dbReference type="EMBL" id="FNQM01000016">
    <property type="protein sequence ID" value="SEA89556.1"/>
    <property type="molecule type" value="Genomic_DNA"/>
</dbReference>
<dbReference type="InterPro" id="IPR029787">
    <property type="entry name" value="Nucleotide_cyclase"/>
</dbReference>
<dbReference type="Gene3D" id="6.10.340.10">
    <property type="match status" value="1"/>
</dbReference>
<gene>
    <name evidence="4" type="ORF">SAMN05444370_11655</name>
</gene>
<dbReference type="InterPro" id="IPR000160">
    <property type="entry name" value="GGDEF_dom"/>
</dbReference>
<dbReference type="Gene3D" id="3.20.20.450">
    <property type="entry name" value="EAL domain"/>
    <property type="match status" value="1"/>
</dbReference>
<dbReference type="Pfam" id="PF00672">
    <property type="entry name" value="HAMP"/>
    <property type="match status" value="1"/>
</dbReference>